<gene>
    <name evidence="6" type="ORF">ACFQ4H_09040</name>
</gene>
<feature type="region of interest" description="Disordered" evidence="4">
    <location>
        <begin position="1"/>
        <end position="30"/>
    </location>
</feature>
<organism evidence="6 7">
    <name type="scientific">Micromonospora sonneratiae</name>
    <dbReference type="NCBI Taxonomy" id="1184706"/>
    <lineage>
        <taxon>Bacteria</taxon>
        <taxon>Bacillati</taxon>
        <taxon>Actinomycetota</taxon>
        <taxon>Actinomycetes</taxon>
        <taxon>Micromonosporales</taxon>
        <taxon>Micromonosporaceae</taxon>
        <taxon>Micromonospora</taxon>
    </lineage>
</organism>
<keyword evidence="1" id="KW-0805">Transcription regulation</keyword>
<feature type="compositionally biased region" description="Basic residues" evidence="4">
    <location>
        <begin position="7"/>
        <end position="18"/>
    </location>
</feature>
<evidence type="ECO:0000256" key="1">
    <source>
        <dbReference type="ARBA" id="ARBA00023015"/>
    </source>
</evidence>
<proteinExistence type="predicted"/>
<dbReference type="CDD" id="cd00090">
    <property type="entry name" value="HTH_ARSR"/>
    <property type="match status" value="1"/>
</dbReference>
<name>A0ABW3Y9Z8_9ACTN</name>
<evidence type="ECO:0000313" key="7">
    <source>
        <dbReference type="Proteomes" id="UP001597260"/>
    </source>
</evidence>
<dbReference type="EMBL" id="JBHTMP010000010">
    <property type="protein sequence ID" value="MFD1321232.1"/>
    <property type="molecule type" value="Genomic_DNA"/>
</dbReference>
<dbReference type="Gene3D" id="1.10.10.10">
    <property type="entry name" value="Winged helix-like DNA-binding domain superfamily/Winged helix DNA-binding domain"/>
    <property type="match status" value="1"/>
</dbReference>
<dbReference type="InterPro" id="IPR011991">
    <property type="entry name" value="ArsR-like_HTH"/>
</dbReference>
<accession>A0ABW3Y9Z8</accession>
<evidence type="ECO:0000256" key="4">
    <source>
        <dbReference type="SAM" id="MobiDB-lite"/>
    </source>
</evidence>
<dbReference type="InterPro" id="IPR002577">
    <property type="entry name" value="HTH_HxlR"/>
</dbReference>
<evidence type="ECO:0000256" key="3">
    <source>
        <dbReference type="ARBA" id="ARBA00023163"/>
    </source>
</evidence>
<dbReference type="PANTHER" id="PTHR33204:SF37">
    <property type="entry name" value="HTH-TYPE TRANSCRIPTIONAL REGULATOR YODB"/>
    <property type="match status" value="1"/>
</dbReference>
<dbReference type="RefSeq" id="WP_377569164.1">
    <property type="nucleotide sequence ID" value="NZ_JBHTMP010000010.1"/>
</dbReference>
<dbReference type="InterPro" id="IPR036390">
    <property type="entry name" value="WH_DNA-bd_sf"/>
</dbReference>
<dbReference type="PROSITE" id="PS51118">
    <property type="entry name" value="HTH_HXLR"/>
    <property type="match status" value="1"/>
</dbReference>
<comment type="caution">
    <text evidence="6">The sequence shown here is derived from an EMBL/GenBank/DDBJ whole genome shotgun (WGS) entry which is preliminary data.</text>
</comment>
<sequence length="142" mass="16161">MSPQPRTRPRPGSRRSARSRSDAAPPTLTCPTRQTLDRLADRWTVVLIGQLENGPLRFGQLRDAADGISEKMLTQTLRSLERDGFVARRSDAEKVPQVWYMLTPLGHSVLEALAAVRSWAHENIEEIERSRLAFDTQEHQKF</sequence>
<keyword evidence="3" id="KW-0804">Transcription</keyword>
<dbReference type="InterPro" id="IPR036388">
    <property type="entry name" value="WH-like_DNA-bd_sf"/>
</dbReference>
<feature type="domain" description="HTH hxlR-type" evidence="5">
    <location>
        <begin position="30"/>
        <end position="128"/>
    </location>
</feature>
<evidence type="ECO:0000313" key="6">
    <source>
        <dbReference type="EMBL" id="MFD1321232.1"/>
    </source>
</evidence>
<keyword evidence="7" id="KW-1185">Reference proteome</keyword>
<dbReference type="Pfam" id="PF01638">
    <property type="entry name" value="HxlR"/>
    <property type="match status" value="1"/>
</dbReference>
<dbReference type="SUPFAM" id="SSF46785">
    <property type="entry name" value="Winged helix' DNA-binding domain"/>
    <property type="match status" value="1"/>
</dbReference>
<dbReference type="Proteomes" id="UP001597260">
    <property type="component" value="Unassembled WGS sequence"/>
</dbReference>
<evidence type="ECO:0000256" key="2">
    <source>
        <dbReference type="ARBA" id="ARBA00023125"/>
    </source>
</evidence>
<keyword evidence="2" id="KW-0238">DNA-binding</keyword>
<reference evidence="7" key="1">
    <citation type="journal article" date="2019" name="Int. J. Syst. Evol. Microbiol.">
        <title>The Global Catalogue of Microorganisms (GCM) 10K type strain sequencing project: providing services to taxonomists for standard genome sequencing and annotation.</title>
        <authorList>
            <consortium name="The Broad Institute Genomics Platform"/>
            <consortium name="The Broad Institute Genome Sequencing Center for Infectious Disease"/>
            <person name="Wu L."/>
            <person name="Ma J."/>
        </authorList>
    </citation>
    <scope>NUCLEOTIDE SEQUENCE [LARGE SCALE GENOMIC DNA]</scope>
    <source>
        <strain evidence="7">JCM 31037</strain>
    </source>
</reference>
<protein>
    <submittedName>
        <fullName evidence="6">Winged helix-turn-helix transcriptional regulator</fullName>
    </submittedName>
</protein>
<evidence type="ECO:0000259" key="5">
    <source>
        <dbReference type="PROSITE" id="PS51118"/>
    </source>
</evidence>
<dbReference type="PANTHER" id="PTHR33204">
    <property type="entry name" value="TRANSCRIPTIONAL REGULATOR, MARR FAMILY"/>
    <property type="match status" value="1"/>
</dbReference>